<dbReference type="EMBL" id="VTUZ01000069">
    <property type="protein sequence ID" value="KAA0997915.1"/>
    <property type="molecule type" value="Genomic_DNA"/>
</dbReference>
<evidence type="ECO:0000256" key="6">
    <source>
        <dbReference type="SAM" id="SignalP"/>
    </source>
</evidence>
<dbReference type="InterPro" id="IPR013783">
    <property type="entry name" value="Ig-like_fold"/>
</dbReference>
<dbReference type="CDD" id="cd04056">
    <property type="entry name" value="Peptidases_S53"/>
    <property type="match status" value="1"/>
</dbReference>
<feature type="binding site" evidence="4">
    <location>
        <position position="498"/>
    </location>
    <ligand>
        <name>Ca(2+)</name>
        <dbReference type="ChEBI" id="CHEBI:29108"/>
    </ligand>
</feature>
<dbReference type="Proteomes" id="UP000325273">
    <property type="component" value="Unassembled WGS sequence"/>
</dbReference>
<dbReference type="InterPro" id="IPR050819">
    <property type="entry name" value="Tripeptidyl-peptidase_I"/>
</dbReference>
<feature type="binding site" evidence="4">
    <location>
        <position position="480"/>
    </location>
    <ligand>
        <name>Ca(2+)</name>
        <dbReference type="ChEBI" id="CHEBI:29108"/>
    </ligand>
</feature>
<evidence type="ECO:0000256" key="2">
    <source>
        <dbReference type="ARBA" id="ARBA00022801"/>
    </source>
</evidence>
<gene>
    <name evidence="8" type="ORF">FVF58_46910</name>
</gene>
<reference evidence="8 9" key="1">
    <citation type="submission" date="2019-08" db="EMBL/GenBank/DDBJ databases">
        <title>Paraburkholderia sp. DCY113.</title>
        <authorList>
            <person name="Kang J."/>
        </authorList>
    </citation>
    <scope>NUCLEOTIDE SEQUENCE [LARGE SCALE GENOMIC DNA]</scope>
    <source>
        <strain evidence="8 9">DCY113</strain>
    </source>
</reference>
<dbReference type="SUPFAM" id="SSF49313">
    <property type="entry name" value="Cadherin-like"/>
    <property type="match status" value="2"/>
</dbReference>
<evidence type="ECO:0000313" key="8">
    <source>
        <dbReference type="EMBL" id="KAA0997915.1"/>
    </source>
</evidence>
<feature type="binding site" evidence="4">
    <location>
        <position position="479"/>
    </location>
    <ligand>
        <name>Ca(2+)</name>
        <dbReference type="ChEBI" id="CHEBI:29108"/>
    </ligand>
</feature>
<dbReference type="AlphaFoldDB" id="A0A5B0G5I9"/>
<evidence type="ECO:0000256" key="4">
    <source>
        <dbReference type="PROSITE-ProRule" id="PRU01032"/>
    </source>
</evidence>
<dbReference type="InterPro" id="IPR030400">
    <property type="entry name" value="Sedolisin_dom"/>
</dbReference>
<dbReference type="PANTHER" id="PTHR14218:SF15">
    <property type="entry name" value="TRIPEPTIDYL-PEPTIDASE 1"/>
    <property type="match status" value="1"/>
</dbReference>
<protein>
    <submittedName>
        <fullName evidence="8">Peptidase S53</fullName>
    </submittedName>
</protein>
<evidence type="ECO:0000259" key="7">
    <source>
        <dbReference type="PROSITE" id="PS51695"/>
    </source>
</evidence>
<accession>A0A5B0G5I9</accession>
<comment type="caution">
    <text evidence="8">The sequence shown here is derived from an EMBL/GenBank/DDBJ whole genome shotgun (WGS) entry which is preliminary data.</text>
</comment>
<dbReference type="GO" id="GO:0016020">
    <property type="term" value="C:membrane"/>
    <property type="evidence" value="ECO:0007669"/>
    <property type="project" value="InterPro"/>
</dbReference>
<dbReference type="InterPro" id="IPR023828">
    <property type="entry name" value="Peptidase_S8_Ser-AS"/>
</dbReference>
<dbReference type="PANTHER" id="PTHR14218">
    <property type="entry name" value="PROTEASE S8 TRIPEPTIDYL PEPTIDASE I CLN2"/>
    <property type="match status" value="1"/>
</dbReference>
<keyword evidence="6" id="KW-0732">Signal</keyword>
<dbReference type="PROSITE" id="PS51257">
    <property type="entry name" value="PROKAR_LIPOPROTEIN"/>
    <property type="match status" value="1"/>
</dbReference>
<dbReference type="GO" id="GO:0004252">
    <property type="term" value="F:serine-type endopeptidase activity"/>
    <property type="evidence" value="ECO:0007669"/>
    <property type="project" value="UniProtKB-UniRule"/>
</dbReference>
<dbReference type="GO" id="GO:0005509">
    <property type="term" value="F:calcium ion binding"/>
    <property type="evidence" value="ECO:0007669"/>
    <property type="project" value="InterPro"/>
</dbReference>
<feature type="region of interest" description="Disordered" evidence="5">
    <location>
        <begin position="37"/>
        <end position="60"/>
    </location>
</feature>
<comment type="cofactor">
    <cofactor evidence="4">
        <name>Ca(2+)</name>
        <dbReference type="ChEBI" id="CHEBI:29108"/>
    </cofactor>
    <text evidence="4">Binds 1 Ca(2+) ion per subunit.</text>
</comment>
<dbReference type="Gene3D" id="2.60.40.10">
    <property type="entry name" value="Immunoglobulins"/>
    <property type="match status" value="3"/>
</dbReference>
<keyword evidence="9" id="KW-1185">Reference proteome</keyword>
<feature type="active site" description="Charge relay system" evidence="4">
    <location>
        <position position="430"/>
    </location>
</feature>
<dbReference type="Gene3D" id="3.40.50.200">
    <property type="entry name" value="Peptidase S8/S53 domain"/>
    <property type="match status" value="1"/>
</dbReference>
<dbReference type="PROSITE" id="PS00138">
    <property type="entry name" value="SUBTILASE_SER"/>
    <property type="match status" value="1"/>
</dbReference>
<keyword evidence="1 4" id="KW-0645">Protease</keyword>
<sequence>MKTIRPVRCTLARATFVTAALAPLLLAGCGGSSDDSTASSGTSSAKLADTSSGTSSVSLSPLSSTVASTLVRPAFYTAPVVLNAPSDIDSAAPFASANQPPAAQASTSTMAAVSLAQLTPQTIARYATRTARAASNSTQVTTYTPAQIRAAYQLPPLPSSWSKLSASEAAQMGAGQTIYVIDAMSDPNIVKELAAFNQKFGLPGCTTTTIAPNASLPLAAPSSNACQFSIVHSTTSGAMTSNAPSYDSGWATEIALDVQWVHATAPLARIVLIQAPDASTSSLIAAVNLANAMGPGVVSMSFGAPEGSWTGSVDSAFKHANMTYVAATGDNGTGVEWPSVSTNVLAVGGTHLSYDGTTKNETVWSGTGGGISQYTSAPAYQNTSVPSLGTLTKRSVADVSFNADPFSGQYVAVITPDAAAPSWYSVGGTSLSTPQWAGIVAIANAQRARNSLGALGLAQTQLYGTVSTDAGLYATAFYDVTSGNDGYCSSCSAHTGYDQPSGLGTPAVGSLLSTLGVSKAPPPVVSAATVKGTAGSALSFTVAASSSDPLSWSLANPPQGMSIDSSGQVIWAQPVAGTYKVTVTAKDTVTGSTGSASANVTIVAASKPVVQAATIVGQAKQPLSYQVDVSAADPLRFSLSGAPSGMSISSAGVISWRTPAKGTYSVSVKATDTSNGQSGSATMSVRISSAATGPAISAAPISGVEGRAVSGVIGIEDPGADNVKVDIKGAPSGMVFVESGPGFVAKWRHPVAGTYTLTLTAVDSAGLSSQANLVVTIGTR</sequence>
<keyword evidence="4" id="KW-0479">Metal-binding</keyword>
<dbReference type="PROSITE" id="PS51695">
    <property type="entry name" value="SEDOLISIN"/>
    <property type="match status" value="1"/>
</dbReference>
<dbReference type="InterPro" id="IPR036852">
    <property type="entry name" value="Peptidase_S8/S53_dom_sf"/>
</dbReference>
<dbReference type="Pfam" id="PF05345">
    <property type="entry name" value="He_PIG"/>
    <property type="match status" value="2"/>
</dbReference>
<feature type="chain" id="PRO_5022662245" evidence="6">
    <location>
        <begin position="28"/>
        <end position="780"/>
    </location>
</feature>
<evidence type="ECO:0000256" key="5">
    <source>
        <dbReference type="SAM" id="MobiDB-lite"/>
    </source>
</evidence>
<keyword evidence="3 4" id="KW-0720">Serine protease</keyword>
<dbReference type="RefSeq" id="WP_149676354.1">
    <property type="nucleotide sequence ID" value="NZ_VTUZ01000069.1"/>
</dbReference>
<keyword evidence="4" id="KW-0106">Calcium</keyword>
<name>A0A5B0G5I9_9BURK</name>
<evidence type="ECO:0000313" key="9">
    <source>
        <dbReference type="Proteomes" id="UP000325273"/>
    </source>
</evidence>
<organism evidence="8 9">
    <name type="scientific">Paraburkholderia panacisoli</name>
    <dbReference type="NCBI Taxonomy" id="2603818"/>
    <lineage>
        <taxon>Bacteria</taxon>
        <taxon>Pseudomonadati</taxon>
        <taxon>Pseudomonadota</taxon>
        <taxon>Betaproteobacteria</taxon>
        <taxon>Burkholderiales</taxon>
        <taxon>Burkholderiaceae</taxon>
        <taxon>Paraburkholderia</taxon>
    </lineage>
</organism>
<evidence type="ECO:0000256" key="3">
    <source>
        <dbReference type="ARBA" id="ARBA00022825"/>
    </source>
</evidence>
<feature type="binding site" evidence="4">
    <location>
        <position position="496"/>
    </location>
    <ligand>
        <name>Ca(2+)</name>
        <dbReference type="ChEBI" id="CHEBI:29108"/>
    </ligand>
</feature>
<dbReference type="GO" id="GO:0008240">
    <property type="term" value="F:tripeptidyl-peptidase activity"/>
    <property type="evidence" value="ECO:0007669"/>
    <property type="project" value="TreeGrafter"/>
</dbReference>
<dbReference type="GO" id="GO:0006508">
    <property type="term" value="P:proteolysis"/>
    <property type="evidence" value="ECO:0007669"/>
    <property type="project" value="UniProtKB-KW"/>
</dbReference>
<feature type="active site" description="Charge relay system" evidence="4">
    <location>
        <position position="257"/>
    </location>
</feature>
<dbReference type="SUPFAM" id="SSF52743">
    <property type="entry name" value="Subtilisin-like"/>
    <property type="match status" value="1"/>
</dbReference>
<feature type="active site" description="Charge relay system" evidence="4">
    <location>
        <position position="253"/>
    </location>
</feature>
<evidence type="ECO:0000256" key="1">
    <source>
        <dbReference type="ARBA" id="ARBA00022670"/>
    </source>
</evidence>
<feature type="signal peptide" evidence="6">
    <location>
        <begin position="1"/>
        <end position="27"/>
    </location>
</feature>
<feature type="domain" description="Peptidase S53" evidence="7">
    <location>
        <begin position="142"/>
        <end position="518"/>
    </location>
</feature>
<keyword evidence="2 4" id="KW-0378">Hydrolase</keyword>
<proteinExistence type="predicted"/>
<dbReference type="InterPro" id="IPR015919">
    <property type="entry name" value="Cadherin-like_sf"/>
</dbReference>